<evidence type="ECO:0000313" key="3">
    <source>
        <dbReference type="EMBL" id="SHK30665.1"/>
    </source>
</evidence>
<organism evidence="3 4">
    <name type="scientific">Nocardiopsis flavescens</name>
    <dbReference type="NCBI Taxonomy" id="758803"/>
    <lineage>
        <taxon>Bacteria</taxon>
        <taxon>Bacillati</taxon>
        <taxon>Actinomycetota</taxon>
        <taxon>Actinomycetes</taxon>
        <taxon>Streptosporangiales</taxon>
        <taxon>Nocardiopsidaceae</taxon>
        <taxon>Nocardiopsis</taxon>
    </lineage>
</organism>
<feature type="region of interest" description="Disordered" evidence="1">
    <location>
        <begin position="250"/>
        <end position="270"/>
    </location>
</feature>
<protein>
    <submittedName>
        <fullName evidence="3">Uncharacterized protein</fullName>
    </submittedName>
</protein>
<proteinExistence type="predicted"/>
<dbReference type="OrthoDB" id="3486024at2"/>
<accession>A0A1M6RDU4</accession>
<keyword evidence="4" id="KW-1185">Reference proteome</keyword>
<feature type="transmembrane region" description="Helical" evidence="2">
    <location>
        <begin position="146"/>
        <end position="168"/>
    </location>
</feature>
<dbReference type="EMBL" id="FQZK01000017">
    <property type="protein sequence ID" value="SHK30665.1"/>
    <property type="molecule type" value="Genomic_DNA"/>
</dbReference>
<keyword evidence="2" id="KW-1133">Transmembrane helix</keyword>
<evidence type="ECO:0000256" key="2">
    <source>
        <dbReference type="SAM" id="Phobius"/>
    </source>
</evidence>
<keyword evidence="2" id="KW-0472">Membrane</keyword>
<name>A0A1M6RDU4_9ACTN</name>
<reference evidence="3" key="1">
    <citation type="submission" date="2016-11" db="EMBL/GenBank/DDBJ databases">
        <authorList>
            <person name="Jaros S."/>
            <person name="Januszkiewicz K."/>
            <person name="Wedrychowicz H."/>
        </authorList>
    </citation>
    <scope>NUCLEOTIDE SEQUENCE [LARGE SCALE GENOMIC DNA]</scope>
    <source>
        <strain evidence="3">CGMCC 4.5723</strain>
    </source>
</reference>
<evidence type="ECO:0000256" key="1">
    <source>
        <dbReference type="SAM" id="MobiDB-lite"/>
    </source>
</evidence>
<feature type="transmembrane region" description="Helical" evidence="2">
    <location>
        <begin position="113"/>
        <end position="134"/>
    </location>
</feature>
<feature type="compositionally biased region" description="Basic and acidic residues" evidence="1">
    <location>
        <begin position="344"/>
        <end position="360"/>
    </location>
</feature>
<sequence length="418" mass="45420">MRFGNRRQAPDVAATVADQVATARRLVGITDQRLLTDPRTNPATRGRADALRTQEQVAALEQAHRRALRRGRVSDSRAAAAERTLQAIQAAREATSPGRAVADLTRTRARYTLGCLVLSVVLSIGSAMAIEVWLQSRPTESPLGMGYVVEAGLTILSTCMIVLRGRLAARNTRLEPWQRYAFWALIGVPLAISAVLATFGSPIGAICSLGAAAWSVAAYVSTTTLSTAVGEALEDVDAADENELRRIAMDDHQEETPAETAADRLASASPVQEWLAEQTELMTDQIAVFLTDHDGPDDGVSPRPSDPDHDGPTTGHNHLPTQEDVAEAWRIRQAHNASRIVVDQNEHDRTEAGPDHEVSQRTEPANQARRAAGEHNRQRVAHYWDDHPDATAAQIAAALGLGESTVKRHQSAIRKERR</sequence>
<evidence type="ECO:0000313" key="4">
    <source>
        <dbReference type="Proteomes" id="UP000184452"/>
    </source>
</evidence>
<dbReference type="STRING" id="758803.SAMN05421803_11767"/>
<feature type="region of interest" description="Disordered" evidence="1">
    <location>
        <begin position="291"/>
        <end position="319"/>
    </location>
</feature>
<dbReference type="Proteomes" id="UP000184452">
    <property type="component" value="Unassembled WGS sequence"/>
</dbReference>
<keyword evidence="2" id="KW-0812">Transmembrane</keyword>
<dbReference type="AlphaFoldDB" id="A0A1M6RDU4"/>
<gene>
    <name evidence="3" type="ORF">SAMN05421803_11767</name>
</gene>
<feature type="region of interest" description="Disordered" evidence="1">
    <location>
        <begin position="337"/>
        <end position="378"/>
    </location>
</feature>
<feature type="transmembrane region" description="Helical" evidence="2">
    <location>
        <begin position="180"/>
        <end position="199"/>
    </location>
</feature>
<dbReference type="RefSeq" id="WP_073381649.1">
    <property type="nucleotide sequence ID" value="NZ_FQZK01000017.1"/>
</dbReference>